<evidence type="ECO:0000256" key="6">
    <source>
        <dbReference type="ARBA" id="ARBA00023132"/>
    </source>
</evidence>
<name>A0A0D7ALW0_9AGAR</name>
<dbReference type="GO" id="GO:0006405">
    <property type="term" value="P:RNA export from nucleus"/>
    <property type="evidence" value="ECO:0007669"/>
    <property type="project" value="TreeGrafter"/>
</dbReference>
<keyword evidence="14" id="KW-1185">Reference proteome</keyword>
<dbReference type="Proteomes" id="UP000054144">
    <property type="component" value="Unassembled WGS sequence"/>
</dbReference>
<dbReference type="InterPro" id="IPR048883">
    <property type="entry name" value="Nup188_N-subdom_III"/>
</dbReference>
<gene>
    <name evidence="13" type="ORF">FISHEDRAFT_69977</name>
</gene>
<keyword evidence="6" id="KW-0906">Nuclear pore complex</keyword>
<evidence type="ECO:0000259" key="10">
    <source>
        <dbReference type="Pfam" id="PF10487"/>
    </source>
</evidence>
<evidence type="ECO:0000256" key="2">
    <source>
        <dbReference type="ARBA" id="ARBA00022448"/>
    </source>
</evidence>
<evidence type="ECO:0000256" key="7">
    <source>
        <dbReference type="ARBA" id="ARBA00023242"/>
    </source>
</evidence>
<protein>
    <recommendedName>
        <fullName evidence="9">Nucleoporin NUP188</fullName>
    </recommendedName>
</protein>
<organism evidence="13 14">
    <name type="scientific">Fistulina hepatica ATCC 64428</name>
    <dbReference type="NCBI Taxonomy" id="1128425"/>
    <lineage>
        <taxon>Eukaryota</taxon>
        <taxon>Fungi</taxon>
        <taxon>Dikarya</taxon>
        <taxon>Basidiomycota</taxon>
        <taxon>Agaricomycotina</taxon>
        <taxon>Agaricomycetes</taxon>
        <taxon>Agaricomycetidae</taxon>
        <taxon>Agaricales</taxon>
        <taxon>Fistulinaceae</taxon>
        <taxon>Fistulina</taxon>
    </lineage>
</organism>
<comment type="similarity">
    <text evidence="8">Belongs to the Nup188 family.</text>
</comment>
<evidence type="ECO:0000256" key="3">
    <source>
        <dbReference type="ARBA" id="ARBA00022816"/>
    </source>
</evidence>
<dbReference type="InterPro" id="IPR018864">
    <property type="entry name" value="Nucleoporin_Nup188_N"/>
</dbReference>
<keyword evidence="2" id="KW-0813">Transport</keyword>
<evidence type="ECO:0000313" key="14">
    <source>
        <dbReference type="Proteomes" id="UP000054144"/>
    </source>
</evidence>
<dbReference type="Gene3D" id="1.25.10.70">
    <property type="match status" value="1"/>
</dbReference>
<evidence type="ECO:0000256" key="5">
    <source>
        <dbReference type="ARBA" id="ARBA00023010"/>
    </source>
</evidence>
<evidence type="ECO:0000313" key="13">
    <source>
        <dbReference type="EMBL" id="KIY52286.1"/>
    </source>
</evidence>
<evidence type="ECO:0000256" key="8">
    <source>
        <dbReference type="ARBA" id="ARBA00038387"/>
    </source>
</evidence>
<dbReference type="GO" id="GO:0051028">
    <property type="term" value="P:mRNA transport"/>
    <property type="evidence" value="ECO:0007669"/>
    <property type="project" value="UniProtKB-KW"/>
</dbReference>
<keyword evidence="7" id="KW-0539">Nucleus</keyword>
<sequence>MVEGLRRSNLIDISWGELHQLLTRSGCGDSGTASREEVKGYLTSRLDQLRQISKPFGKPSDASRKKVQSGAITLADGGVVDIAALDRDIVLALSARFQIDEVQALIVMRSFLYNELPSSKHSLSDTPSVDEWCTHITPYYYAERLHLYRVVVDLFRALQKENMGQKDFVVDLAREFIPQVMPDGPKFVETILRECSRKCEAPIPSSMVEKSELSSTWAKQNVNEQLALLELLLWIMWDDVPSSGPMVLKIFETAYATDFGGSQRNETHLLNEEGRQAREDMTALWILITVEVLQLEELYTQGIDMTAPPTESSLYTSSPDVLSKIHGLIMSHSDRKYVCTYLAWAYVLSRLETATTSLKEVPQRYAMFFLTLSSNALLQKDREPIHKQMVHACLHPDAALLPNLLSMLTNTTVFMTSKAWRTGSALTESNVDAFRAIIKGLVMSMVDMIPVEEIPDFDALVSVWIALFGRSEPRSVVAICKQFWEADFESGVSRRAILDVCRARAPIQFRPLLCLLRALSGAGFLDTDPLSPEDHAYEKSFLSEDRQICAAHVFLYLRDRLSTYTQIIPHTECVGANAIYERKVERYSTPSGMVMGVSYVNLQPIRLPGGSILPARSIGRVLSQDENDFIVVSWQHQHSGWKLILEILTDYVNRNWLHARPNMRKGGGQPLTLGLRDIGMDVAHNDAEIIKDCLDLIRSLIHNNPNLATQVFYEMESGAPVISHTMTEARPPDLVQLTTMILEDALAHSAKQPRHGLPPAELITSAMSVLAALLLVPSHSHRVWLYMRSATTIFGSDRNPGFVVGALAAERMTGKYTMTLALLHLVQSLFHEASSSSPAYARMLPLKEEVLLRAARFVHTEFWVEHLGWKYTRIADRFEIGRRIAAFYVDILMFSPPGVSPRPFESLGNAIIDVLLFKATNSTISPLVTSIAVGRSILAILHKSRRFGDARRLISLLEILLHLSRLILVLKQKTATASTPCLLEQALCNRVARPGHLLDNTEDASAIEPVDVLVTYITDMGVSDTVGLEAVQVLHALCSSLCSLQPSLSTIAGRLNDPEATVKLLVSVVEHPYADPRIRIAVWNFISLAVDKEPVLGRLLVTGQFFTASDWKGKGGTTGSDISKAEPGTQSSKRNTAFEIAKDIVTNWKDMWEINPQLLAAVFRFLDTVWQHGLEHKTILDAIRSETPLWEKIGAAASEPMGDRPAHDATAVGVCLVRVDGEVHCSLHDSVADYCYRMLVQGYAAHIIGSDIGLHVQSQPSGSRTAPPISFSRIEPVFSSREKLTRLISHASKSSYDPALYDKVMERLQRLYPDVTLEQLRSQEPLDMRNPGDFFTFSPVHLRHRLRAAQRVEADEMMDTSGNVDFDVRTINMNLSLAHAESWTITSWQFLLRQAVPYLRGNTVACPVLLDAAVSLSKDIASETRTGDMMATIHGQRLTLLLCLVELVWFSASYRDPELSAFGNLAENLHGIIINEPQTLANSFLGTLTIPFHQVLLQLVYFCAKQGRNIAKVTPKIPTTLRLQLSSLLSASLNMVIDALRILFVAARTKVDVDLDRDMELLVAVFGQCTHPEVSPSSTMWLARCQEAGIIQASLQLFSQTDLTGLSNLALLTALKRPLYVSHILSFHMALASIPAAAEKLASDGLLTAYSNNSISPALNANLIDVDLPELPGLISPVHRTYCAMLSVVSGILSALGRHVHYIDVEATSFLHLCGPQIGRVLSWTVGDSLSFPFVEEMEQVITLFGVIANSIPSTGGSNLGSEKVLQQFIGPALFLLQQLNYALLHPHQLFSLFQPVTPSERLRYEQDASLEISKREVLTQLLSRLLKLLCNIELTLVTISKADLILLLGEQDAMMQQPHVLPHSKVVLGQPATLGTLVDIGGYTLGQLRTLMDQNLSAGSREKSAVSRRIADARRAFETTVMYAVTQLVLCLHRPDFDASSKHDDDPMDVSVRALRGSTSLANRMRRRMKSQVHMDLQALLDKAKPIIARSYEMYGKKSDDIVPIMATFLHEHTPSS</sequence>
<dbReference type="GO" id="GO:0006606">
    <property type="term" value="P:protein import into nucleus"/>
    <property type="evidence" value="ECO:0007669"/>
    <property type="project" value="TreeGrafter"/>
</dbReference>
<comment type="subcellular location">
    <subcellularLocation>
        <location evidence="1">Nucleus</location>
        <location evidence="1">Nuclear pore complex</location>
    </subcellularLocation>
</comment>
<dbReference type="Pfam" id="PF10487">
    <property type="entry name" value="Nup188_N"/>
    <property type="match status" value="1"/>
</dbReference>
<proteinExistence type="inferred from homology"/>
<keyword evidence="5" id="KW-0811">Translocation</keyword>
<dbReference type="EMBL" id="KN881644">
    <property type="protein sequence ID" value="KIY52286.1"/>
    <property type="molecule type" value="Genomic_DNA"/>
</dbReference>
<keyword evidence="3" id="KW-0509">mRNA transport</keyword>
<dbReference type="PANTHER" id="PTHR31431:SF1">
    <property type="entry name" value="NUCLEOPORIN NUP188"/>
    <property type="match status" value="1"/>
</dbReference>
<evidence type="ECO:0000259" key="12">
    <source>
        <dbReference type="Pfam" id="PF21093"/>
    </source>
</evidence>
<reference evidence="13 14" key="1">
    <citation type="journal article" date="2015" name="Fungal Genet. Biol.">
        <title>Evolution of novel wood decay mechanisms in Agaricales revealed by the genome sequences of Fistulina hepatica and Cylindrobasidium torrendii.</title>
        <authorList>
            <person name="Floudas D."/>
            <person name="Held B.W."/>
            <person name="Riley R."/>
            <person name="Nagy L.G."/>
            <person name="Koehler G."/>
            <person name="Ransdell A.S."/>
            <person name="Younus H."/>
            <person name="Chow J."/>
            <person name="Chiniquy J."/>
            <person name="Lipzen A."/>
            <person name="Tritt A."/>
            <person name="Sun H."/>
            <person name="Haridas S."/>
            <person name="LaButti K."/>
            <person name="Ohm R.A."/>
            <person name="Kues U."/>
            <person name="Blanchette R.A."/>
            <person name="Grigoriev I.V."/>
            <person name="Minto R.E."/>
            <person name="Hibbett D.S."/>
        </authorList>
    </citation>
    <scope>NUCLEOTIDE SEQUENCE [LARGE SCALE GENOMIC DNA]</scope>
    <source>
        <strain evidence="13 14">ATCC 64428</strain>
    </source>
</reference>
<keyword evidence="4" id="KW-0653">Protein transport</keyword>
<evidence type="ECO:0000256" key="4">
    <source>
        <dbReference type="ARBA" id="ARBA00022927"/>
    </source>
</evidence>
<dbReference type="PANTHER" id="PTHR31431">
    <property type="entry name" value="NUCLEOPORIN NUP188 HOMOLOG"/>
    <property type="match status" value="1"/>
</dbReference>
<dbReference type="InterPro" id="IPR044840">
    <property type="entry name" value="Nup188"/>
</dbReference>
<dbReference type="InterPro" id="IPR041634">
    <property type="entry name" value="Nup188_C"/>
</dbReference>
<dbReference type="Pfam" id="PF18378">
    <property type="entry name" value="Nup188_C"/>
    <property type="match status" value="1"/>
</dbReference>
<evidence type="ECO:0000256" key="9">
    <source>
        <dbReference type="ARBA" id="ARBA00040174"/>
    </source>
</evidence>
<feature type="domain" description="Nucleoporin Nup188 N-terminal subdomain III" evidence="12">
    <location>
        <begin position="632"/>
        <end position="1103"/>
    </location>
</feature>
<evidence type="ECO:0000256" key="1">
    <source>
        <dbReference type="ARBA" id="ARBA00004567"/>
    </source>
</evidence>
<dbReference type="OrthoDB" id="102511at2759"/>
<dbReference type="GO" id="GO:0017056">
    <property type="term" value="F:structural constituent of nuclear pore"/>
    <property type="evidence" value="ECO:0007669"/>
    <property type="project" value="InterPro"/>
</dbReference>
<feature type="domain" description="Nuclear pore protein Nup188 C-terminal" evidence="11">
    <location>
        <begin position="1519"/>
        <end position="1660"/>
    </location>
</feature>
<dbReference type="GO" id="GO:0044611">
    <property type="term" value="C:nuclear pore inner ring"/>
    <property type="evidence" value="ECO:0007669"/>
    <property type="project" value="TreeGrafter"/>
</dbReference>
<feature type="domain" description="Nucleoporin Nup188 N-terminal" evidence="10">
    <location>
        <begin position="38"/>
        <end position="352"/>
    </location>
</feature>
<accession>A0A0D7ALW0</accession>
<evidence type="ECO:0000259" key="11">
    <source>
        <dbReference type="Pfam" id="PF18378"/>
    </source>
</evidence>
<dbReference type="Pfam" id="PF21093">
    <property type="entry name" value="Nup188_N-subdom_III"/>
    <property type="match status" value="1"/>
</dbReference>